<keyword evidence="15" id="KW-1185">Reference proteome</keyword>
<name>A0A1I8MQG2_MUSDO</name>
<keyword evidence="10" id="KW-1015">Disulfide bond</keyword>
<keyword evidence="6" id="KW-1133">Transmembrane helix</keyword>
<dbReference type="KEGG" id="mde:101889907"/>
<dbReference type="STRING" id="7370.A0A1I8MQG2"/>
<dbReference type="EC" id="7.1.1.8" evidence="11"/>
<proteinExistence type="inferred from homology"/>
<gene>
    <name evidence="14" type="primary">101889907</name>
    <name evidence="16 19" type="synonym">LOC101889907</name>
    <name evidence="17 18" type="synonym">LOC131800731</name>
</gene>
<dbReference type="InterPro" id="IPR036922">
    <property type="entry name" value="Rieske_2Fe-2S_sf"/>
</dbReference>
<protein>
    <recommendedName>
        <fullName evidence="11">Cytochrome b-c1 complex subunit Rieske, mitochondrial</fullName>
        <ecNumber evidence="11">7.1.1.8</ecNumber>
    </recommendedName>
</protein>
<dbReference type="PROSITE" id="PS51296">
    <property type="entry name" value="RIESKE"/>
    <property type="match status" value="1"/>
</dbReference>
<reference evidence="14" key="1">
    <citation type="submission" date="2020-05" db="UniProtKB">
        <authorList>
            <consortium name="EnsemblMetazoa"/>
        </authorList>
    </citation>
    <scope>IDENTIFICATION</scope>
    <source>
        <strain evidence="14">Aabys</strain>
    </source>
</reference>
<dbReference type="RefSeq" id="XP_005176630.1">
    <property type="nucleotide sequence ID" value="XM_005176573.3"/>
</dbReference>
<dbReference type="InterPro" id="IPR004192">
    <property type="entry name" value="Rieske_TM"/>
</dbReference>
<evidence type="ECO:0000256" key="8">
    <source>
        <dbReference type="ARBA" id="ARBA00023014"/>
    </source>
</evidence>
<dbReference type="PANTHER" id="PTHR10134">
    <property type="entry name" value="CYTOCHROME B-C1 COMPLEX SUBUNIT RIESKE, MITOCHONDRIAL"/>
    <property type="match status" value="1"/>
</dbReference>
<keyword evidence="7" id="KW-0408">Iron</keyword>
<keyword evidence="3" id="KW-0812">Transmembrane</keyword>
<organism evidence="14">
    <name type="scientific">Musca domestica</name>
    <name type="common">House fly</name>
    <dbReference type="NCBI Taxonomy" id="7370"/>
    <lineage>
        <taxon>Eukaryota</taxon>
        <taxon>Metazoa</taxon>
        <taxon>Ecdysozoa</taxon>
        <taxon>Arthropoda</taxon>
        <taxon>Hexapoda</taxon>
        <taxon>Insecta</taxon>
        <taxon>Pterygota</taxon>
        <taxon>Neoptera</taxon>
        <taxon>Endopterygota</taxon>
        <taxon>Diptera</taxon>
        <taxon>Brachycera</taxon>
        <taxon>Muscomorpha</taxon>
        <taxon>Muscoidea</taxon>
        <taxon>Muscidae</taxon>
        <taxon>Musca</taxon>
    </lineage>
</organism>
<evidence type="ECO:0000256" key="3">
    <source>
        <dbReference type="ARBA" id="ARBA00022692"/>
    </source>
</evidence>
<dbReference type="AlphaFoldDB" id="A0A1I8MQG2"/>
<dbReference type="Pfam" id="PF00355">
    <property type="entry name" value="Rieske"/>
    <property type="match status" value="1"/>
</dbReference>
<dbReference type="SUPFAM" id="SSF50022">
    <property type="entry name" value="ISP domain"/>
    <property type="match status" value="1"/>
</dbReference>
<evidence type="ECO:0000256" key="5">
    <source>
        <dbReference type="ARBA" id="ARBA00022723"/>
    </source>
</evidence>
<dbReference type="VEuPathDB" id="VectorBase:MDOMA2_001343"/>
<evidence type="ECO:0000256" key="1">
    <source>
        <dbReference type="ARBA" id="ARBA00004167"/>
    </source>
</evidence>
<dbReference type="InterPro" id="IPR037008">
    <property type="entry name" value="bc1_Rieske_TM_sf"/>
</dbReference>
<dbReference type="InterPro" id="IPR005805">
    <property type="entry name" value="Rieske_Fe-S_prot_C"/>
</dbReference>
<dbReference type="VEuPathDB" id="VectorBase:MDOMA2_012986"/>
<evidence type="ECO:0000256" key="12">
    <source>
        <dbReference type="RuleBase" id="RU004495"/>
    </source>
</evidence>
<keyword evidence="8" id="KW-0411">Iron-sulfur</keyword>
<dbReference type="Gene3D" id="2.102.10.10">
    <property type="entry name" value="Rieske [2Fe-2S] iron-sulphur domain"/>
    <property type="match status" value="1"/>
</dbReference>
<evidence type="ECO:0000313" key="18">
    <source>
        <dbReference type="RefSeq" id="XP_058974402.1"/>
    </source>
</evidence>
<evidence type="ECO:0000256" key="6">
    <source>
        <dbReference type="ARBA" id="ARBA00022989"/>
    </source>
</evidence>
<keyword evidence="11" id="KW-0249">Electron transport</keyword>
<evidence type="ECO:0000256" key="7">
    <source>
        <dbReference type="ARBA" id="ARBA00023004"/>
    </source>
</evidence>
<comment type="subcellular location">
    <subcellularLocation>
        <location evidence="1">Membrane</location>
        <topology evidence="1">Single-pass membrane protein</topology>
    </subcellularLocation>
    <subcellularLocation>
        <location evidence="12">Mitochondrion inner membrane</location>
    </subcellularLocation>
</comment>
<evidence type="ECO:0000313" key="17">
    <source>
        <dbReference type="RefSeq" id="XP_058974401.1"/>
    </source>
</evidence>
<dbReference type="CDD" id="cd03470">
    <property type="entry name" value="Rieske_cytochrome_bc1"/>
    <property type="match status" value="1"/>
</dbReference>
<evidence type="ECO:0000256" key="4">
    <source>
        <dbReference type="ARBA" id="ARBA00022714"/>
    </source>
</evidence>
<evidence type="ECO:0000313" key="16">
    <source>
        <dbReference type="RefSeq" id="XP_005176630.1"/>
    </source>
</evidence>
<dbReference type="NCBIfam" id="TIGR01416">
    <property type="entry name" value="Rieske_proteo"/>
    <property type="match status" value="1"/>
</dbReference>
<evidence type="ECO:0000259" key="13">
    <source>
        <dbReference type="PROSITE" id="PS51296"/>
    </source>
</evidence>
<keyword evidence="9" id="KW-0472">Membrane</keyword>
<dbReference type="FunFam" id="1.20.5.270:FF:000001">
    <property type="entry name" value="Cytochrome b-c1 complex subunit Rieske, mitochondrial"/>
    <property type="match status" value="1"/>
</dbReference>
<comment type="miscellaneous">
    <text evidence="11">The Rieske protein is a high potential 2Fe-2S protein.</text>
</comment>
<comment type="cofactor">
    <cofactor evidence="11">
        <name>[2Fe-2S] cluster</name>
        <dbReference type="ChEBI" id="CHEBI:190135"/>
    </cofactor>
    <text evidence="11">Binds 1 [2Fe-2S] cluster per subunit.</text>
</comment>
<dbReference type="GO" id="GO:0008121">
    <property type="term" value="F:quinol-cytochrome-c reductase activity"/>
    <property type="evidence" value="ECO:0007669"/>
    <property type="project" value="UniProtKB-EC"/>
</dbReference>
<evidence type="ECO:0000256" key="2">
    <source>
        <dbReference type="ARBA" id="ARBA00010651"/>
    </source>
</evidence>
<dbReference type="GeneID" id="101889907"/>
<keyword evidence="12" id="KW-0496">Mitochondrion</keyword>
<keyword evidence="12" id="KW-0679">Respiratory chain</keyword>
<dbReference type="VEuPathDB" id="VectorBase:MDOA007397"/>
<dbReference type="GO" id="GO:0046872">
    <property type="term" value="F:metal ion binding"/>
    <property type="evidence" value="ECO:0007669"/>
    <property type="project" value="UniProtKB-KW"/>
</dbReference>
<evidence type="ECO:0000256" key="9">
    <source>
        <dbReference type="ARBA" id="ARBA00023136"/>
    </source>
</evidence>
<dbReference type="Proteomes" id="UP001652621">
    <property type="component" value="Unplaced"/>
</dbReference>
<dbReference type="RefSeq" id="XP_058974401.1">
    <property type="nucleotide sequence ID" value="XM_059118418.1"/>
</dbReference>
<dbReference type="GO" id="GO:0005743">
    <property type="term" value="C:mitochondrial inner membrane"/>
    <property type="evidence" value="ECO:0007669"/>
    <property type="project" value="UniProtKB-SubCell"/>
</dbReference>
<dbReference type="InterPro" id="IPR014349">
    <property type="entry name" value="Rieske_Fe-S_prot"/>
</dbReference>
<evidence type="ECO:0000313" key="19">
    <source>
        <dbReference type="RefSeq" id="XP_058987859.1"/>
    </source>
</evidence>
<sequence>MINAVSRAYLRASSHAVPNGLKPAALTAVQGKRTVVPENSEKKAPCGNTRASTVLTTVQQVRLAHTDLQAPDFSPYRRDSVKDVNRKNTTAEERKAFSYMLVGAGAVGSAYAAKGLVTAFVSSMSASADVLAMAKIEIKLSDIPEGKSVTFKWRGKPLFIRHRTASEIATERGVPTATLRDPQTDDQRVQKPEWLVVIGVCTHLGCVPIANSGDFGGYYCPCHGSHYDASGRIRKGPAPLNLEVPAHVFPDEGTLVVG</sequence>
<evidence type="ECO:0000313" key="15">
    <source>
        <dbReference type="Proteomes" id="UP001652621"/>
    </source>
</evidence>
<feature type="domain" description="Rieske" evidence="13">
    <location>
        <begin position="161"/>
        <end position="256"/>
    </location>
</feature>
<dbReference type="Gene3D" id="1.20.5.270">
    <property type="entry name" value="Ubiquinol cytochrome reductase, transmembrane domain"/>
    <property type="match status" value="1"/>
</dbReference>
<dbReference type="eggNOG" id="KOG1671">
    <property type="taxonomic scope" value="Eukaryota"/>
</dbReference>
<dbReference type="InterPro" id="IPR017941">
    <property type="entry name" value="Rieske_2Fe-2S"/>
</dbReference>
<evidence type="ECO:0000313" key="14">
    <source>
        <dbReference type="EnsemblMetazoa" id="MDOA007397-PC"/>
    </source>
</evidence>
<evidence type="ECO:0000256" key="10">
    <source>
        <dbReference type="ARBA" id="ARBA00023157"/>
    </source>
</evidence>
<dbReference type="SUPFAM" id="SSF81502">
    <property type="entry name" value="ISP transmembrane anchor"/>
    <property type="match status" value="1"/>
</dbReference>
<keyword evidence="4" id="KW-0001">2Fe-2S</keyword>
<dbReference type="EnsemblMetazoa" id="MDOA007397-RC">
    <property type="protein sequence ID" value="MDOA007397-PC"/>
    <property type="gene ID" value="MDOA007397"/>
</dbReference>
<dbReference type="Pfam" id="PF02921">
    <property type="entry name" value="UCR_TM"/>
    <property type="match status" value="1"/>
</dbReference>
<comment type="similarity">
    <text evidence="2">Belongs to the Rieske iron-sulfur protein family.</text>
</comment>
<keyword evidence="11" id="KW-0813">Transport</keyword>
<dbReference type="FunFam" id="2.102.10.10:FF:000001">
    <property type="entry name" value="Cytochrome b-c1 complex subunit Rieske, mitochondrial"/>
    <property type="match status" value="1"/>
</dbReference>
<dbReference type="GO" id="GO:0051537">
    <property type="term" value="F:2 iron, 2 sulfur cluster binding"/>
    <property type="evidence" value="ECO:0007669"/>
    <property type="project" value="UniProtKB-KW"/>
</dbReference>
<keyword evidence="5" id="KW-0479">Metal-binding</keyword>
<accession>A0A1I8MQG2</accession>
<dbReference type="OrthoDB" id="1637982at2759"/>
<dbReference type="RefSeq" id="XP_058974402.1">
    <property type="nucleotide sequence ID" value="XM_059118419.1"/>
</dbReference>
<dbReference type="PRINTS" id="PR00162">
    <property type="entry name" value="RIESKE"/>
</dbReference>
<comment type="catalytic activity">
    <reaction evidence="11">
        <text>a quinol + 2 Fe(III)-[cytochrome c](out) = a quinone + 2 Fe(II)-[cytochrome c](out) + 2 H(+)(out)</text>
        <dbReference type="Rhea" id="RHEA:11484"/>
        <dbReference type="Rhea" id="RHEA-COMP:10350"/>
        <dbReference type="Rhea" id="RHEA-COMP:14399"/>
        <dbReference type="ChEBI" id="CHEBI:15378"/>
        <dbReference type="ChEBI" id="CHEBI:24646"/>
        <dbReference type="ChEBI" id="CHEBI:29033"/>
        <dbReference type="ChEBI" id="CHEBI:29034"/>
        <dbReference type="ChEBI" id="CHEBI:132124"/>
        <dbReference type="EC" id="7.1.1.8"/>
    </reaction>
</comment>
<reference evidence="17 18" key="2">
    <citation type="submission" date="2025-05" db="UniProtKB">
        <authorList>
            <consortium name="RefSeq"/>
        </authorList>
    </citation>
    <scope>IDENTIFICATION</scope>
    <source>
        <strain evidence="16 17">Aabys</strain>
        <tissue evidence="17 18">Whole body</tissue>
    </source>
</reference>
<evidence type="ECO:0000256" key="11">
    <source>
        <dbReference type="RuleBase" id="RU004494"/>
    </source>
</evidence>
<dbReference type="InterPro" id="IPR006317">
    <property type="entry name" value="Ubiquinol_cyt_c_Rdtase_Fe-S-su"/>
</dbReference>
<dbReference type="RefSeq" id="XP_058987859.1">
    <property type="nucleotide sequence ID" value="XM_059131876.1"/>
</dbReference>